<dbReference type="AlphaFoldDB" id="X1K812"/>
<feature type="domain" description="Integrase catalytic" evidence="1">
    <location>
        <begin position="7"/>
        <end position="168"/>
    </location>
</feature>
<evidence type="ECO:0000259" key="1">
    <source>
        <dbReference type="PROSITE" id="PS50994"/>
    </source>
</evidence>
<proteinExistence type="predicted"/>
<name>X1K812_9ZZZZ</name>
<sequence length="185" mass="21432">MGEIVNKAGYPNHVWSYDFVEDRTERGGKLRILAIIDEYTRECLAIRVAPSIPASAVIETLEWLFLTCGVPKYIRSDNGPEFVSRAVCQWLETSGCQTLFITPGSPWENGYIESFFDKLRDECLNREVFRNGREAQAIVENWRQEYNNYRPHSSLDYLTPAEFARRYYERNQEKEAIPVAGSLSF</sequence>
<organism evidence="2">
    <name type="scientific">marine sediment metagenome</name>
    <dbReference type="NCBI Taxonomy" id="412755"/>
    <lineage>
        <taxon>unclassified sequences</taxon>
        <taxon>metagenomes</taxon>
        <taxon>ecological metagenomes</taxon>
    </lineage>
</organism>
<dbReference type="Gene3D" id="3.30.420.10">
    <property type="entry name" value="Ribonuclease H-like superfamily/Ribonuclease H"/>
    <property type="match status" value="1"/>
</dbReference>
<dbReference type="Pfam" id="PF13683">
    <property type="entry name" value="rve_3"/>
    <property type="match status" value="1"/>
</dbReference>
<dbReference type="PANTHER" id="PTHR47515:SF1">
    <property type="entry name" value="BLR2054 PROTEIN"/>
    <property type="match status" value="1"/>
</dbReference>
<evidence type="ECO:0000313" key="2">
    <source>
        <dbReference type="EMBL" id="GAI02713.1"/>
    </source>
</evidence>
<comment type="caution">
    <text evidence="2">The sequence shown here is derived from an EMBL/GenBank/DDBJ whole genome shotgun (WGS) entry which is preliminary data.</text>
</comment>
<dbReference type="GO" id="GO:0015074">
    <property type="term" value="P:DNA integration"/>
    <property type="evidence" value="ECO:0007669"/>
    <property type="project" value="InterPro"/>
</dbReference>
<protein>
    <recommendedName>
        <fullName evidence="1">Integrase catalytic domain-containing protein</fullName>
    </recommendedName>
</protein>
<accession>X1K812</accession>
<reference evidence="2" key="1">
    <citation type="journal article" date="2014" name="Front. Microbiol.">
        <title>High frequency of phylogenetically diverse reductive dehalogenase-homologous genes in deep subseafloor sedimentary metagenomes.</title>
        <authorList>
            <person name="Kawai M."/>
            <person name="Futagami T."/>
            <person name="Toyoda A."/>
            <person name="Takaki Y."/>
            <person name="Nishi S."/>
            <person name="Hori S."/>
            <person name="Arai W."/>
            <person name="Tsubouchi T."/>
            <person name="Morono Y."/>
            <person name="Uchiyama I."/>
            <person name="Ito T."/>
            <person name="Fujiyama A."/>
            <person name="Inagaki F."/>
            <person name="Takami H."/>
        </authorList>
    </citation>
    <scope>NUCLEOTIDE SEQUENCE</scope>
    <source>
        <strain evidence="2">Expedition CK06-06</strain>
    </source>
</reference>
<dbReference type="GO" id="GO:0003676">
    <property type="term" value="F:nucleic acid binding"/>
    <property type="evidence" value="ECO:0007669"/>
    <property type="project" value="InterPro"/>
</dbReference>
<dbReference type="NCBIfam" id="NF033516">
    <property type="entry name" value="transpos_IS3"/>
    <property type="match status" value="1"/>
</dbReference>
<gene>
    <name evidence="2" type="ORF">S06H3_22786</name>
</gene>
<dbReference type="PANTHER" id="PTHR47515">
    <property type="entry name" value="LOW CALCIUM RESPONSE LOCUS PROTEIN T"/>
    <property type="match status" value="1"/>
</dbReference>
<dbReference type="InterPro" id="IPR012337">
    <property type="entry name" value="RNaseH-like_sf"/>
</dbReference>
<dbReference type="PROSITE" id="PS50994">
    <property type="entry name" value="INTEGRASE"/>
    <property type="match status" value="1"/>
</dbReference>
<dbReference type="InterPro" id="IPR001584">
    <property type="entry name" value="Integrase_cat-core"/>
</dbReference>
<dbReference type="InterPro" id="IPR048020">
    <property type="entry name" value="Transpos_IS3"/>
</dbReference>
<dbReference type="InterPro" id="IPR036397">
    <property type="entry name" value="RNaseH_sf"/>
</dbReference>
<dbReference type="EMBL" id="BARV01012250">
    <property type="protein sequence ID" value="GAI02713.1"/>
    <property type="molecule type" value="Genomic_DNA"/>
</dbReference>
<dbReference type="SUPFAM" id="SSF53098">
    <property type="entry name" value="Ribonuclease H-like"/>
    <property type="match status" value="1"/>
</dbReference>